<dbReference type="Gene3D" id="3.30.450.40">
    <property type="match status" value="1"/>
</dbReference>
<dbReference type="Gene3D" id="3.60.40.10">
    <property type="entry name" value="PPM-type phosphatase domain"/>
    <property type="match status" value="1"/>
</dbReference>
<dbReference type="SUPFAM" id="SSF55781">
    <property type="entry name" value="GAF domain-like"/>
    <property type="match status" value="1"/>
</dbReference>
<evidence type="ECO:0000313" key="5">
    <source>
        <dbReference type="Proteomes" id="UP001589709"/>
    </source>
</evidence>
<dbReference type="Gene3D" id="3.30.450.20">
    <property type="entry name" value="PAS domain"/>
    <property type="match status" value="1"/>
</dbReference>
<protein>
    <submittedName>
        <fullName evidence="4">SpoIIE family protein phosphatase</fullName>
    </submittedName>
</protein>
<dbReference type="PANTHER" id="PTHR43156:SF2">
    <property type="entry name" value="STAGE II SPORULATION PROTEIN E"/>
    <property type="match status" value="1"/>
</dbReference>
<feature type="domain" description="GAF" evidence="2">
    <location>
        <begin position="241"/>
        <end position="414"/>
    </location>
</feature>
<dbReference type="InterPro" id="IPR003018">
    <property type="entry name" value="GAF"/>
</dbReference>
<dbReference type="Pfam" id="PF07228">
    <property type="entry name" value="SpoIIE"/>
    <property type="match status" value="1"/>
</dbReference>
<dbReference type="InterPro" id="IPR001932">
    <property type="entry name" value="PPM-type_phosphatase-like_dom"/>
</dbReference>
<dbReference type="RefSeq" id="WP_381350992.1">
    <property type="nucleotide sequence ID" value="NZ_JBHMCY010000131.1"/>
</dbReference>
<name>A0ABV5ND25_9ACTN</name>
<dbReference type="InterPro" id="IPR003594">
    <property type="entry name" value="HATPase_dom"/>
</dbReference>
<dbReference type="Pfam" id="PF01590">
    <property type="entry name" value="GAF"/>
    <property type="match status" value="1"/>
</dbReference>
<dbReference type="InterPro" id="IPR029016">
    <property type="entry name" value="GAF-like_dom_sf"/>
</dbReference>
<proteinExistence type="predicted"/>
<evidence type="ECO:0000259" key="3">
    <source>
        <dbReference type="SMART" id="SM00331"/>
    </source>
</evidence>
<dbReference type="SUPFAM" id="SSF81606">
    <property type="entry name" value="PP2C-like"/>
    <property type="match status" value="1"/>
</dbReference>
<sequence length="787" mass="82936">MSPLHSHGRADSSPEPAAVLVDAGGAVAALSRAAAELLGQEADALRGRPLRDLLPGLSVDLLTRSGTARLRQASGASVPVRFRVTHLPGSPYRLVLLTAASAADEAELSAALFRALLTQDRIGFVVRDTDLRVLAVNEVPTMPLLPDGSLLGTVMEPADVATAEARLREVLRTGVPAVAQEQHVRSLTQPTREWSFSVSVLRLEDPGGRPTGVAVLLTDATEQWLAAQRLRLRHQAAVSVGHSLDVRQTAQELADLLVPAFGSVGAVDLSEAVLEGDEPSRILGAGNLHLRRAAVRSSGGDWPNMLLKPGAPIPSFPDTPGLRAVQGGRTVVVDRAGVDDVLRDPSLVPLFVPKGARSLVLSPMVARGMLLGIIALWRTEEADPFTEQDAELLSEIAAHAALSVDNSRRYTREHRAAVTLQRRLLPRGPLLTTAVETAGTYQPAGGGAEIGGDWFDAIALPSLRVAMVVGDVVGHGLHASATMGRLRTAVQTLADLELPPDELLTHLDDLVARLSGEADPEHGDIVGGTCLFALYDPVSEQCTLASAGHPPPIVVSAEGTARPVRLHPGPPLGTGGHPFETTTVHLEPGSMLALFTDGMLDGGTSADVDAALESLAGKLAACHASGQPLDEAARSLVSGRAAAVDDTALLLARTRRLEPADVAEWTFPADLSAVGDARAAALGRLAQWGLDDLAFTTELIVSELVTNAMRYAGGPVGLRLIRDTVLICEVSDPSSTQPRLRRARATDEGGRGLFLVAQLSLRWGSRYTGTGKTIWTEQELTDSVSYT</sequence>
<keyword evidence="1" id="KW-0378">Hydrolase</keyword>
<comment type="caution">
    <text evidence="4">The sequence shown here is derived from an EMBL/GenBank/DDBJ whole genome shotgun (WGS) entry which is preliminary data.</text>
</comment>
<dbReference type="InterPro" id="IPR036457">
    <property type="entry name" value="PPM-type-like_dom_sf"/>
</dbReference>
<dbReference type="Proteomes" id="UP001589709">
    <property type="component" value="Unassembled WGS sequence"/>
</dbReference>
<keyword evidence="5" id="KW-1185">Reference proteome</keyword>
<accession>A0ABV5ND25</accession>
<feature type="domain" description="PPM-type phosphatase" evidence="3">
    <location>
        <begin position="435"/>
        <end position="654"/>
    </location>
</feature>
<evidence type="ECO:0000313" key="4">
    <source>
        <dbReference type="EMBL" id="MFB9467694.1"/>
    </source>
</evidence>
<dbReference type="SUPFAM" id="SSF55785">
    <property type="entry name" value="PYP-like sensor domain (PAS domain)"/>
    <property type="match status" value="2"/>
</dbReference>
<gene>
    <name evidence="4" type="ORF">ACFF45_34700</name>
</gene>
<dbReference type="Pfam" id="PF13581">
    <property type="entry name" value="HATPase_c_2"/>
    <property type="match status" value="1"/>
</dbReference>
<dbReference type="SMART" id="SM00331">
    <property type="entry name" value="PP2C_SIG"/>
    <property type="match status" value="1"/>
</dbReference>
<dbReference type="Pfam" id="PF08448">
    <property type="entry name" value="PAS_4"/>
    <property type="match status" value="2"/>
</dbReference>
<dbReference type="InterPro" id="IPR035965">
    <property type="entry name" value="PAS-like_dom_sf"/>
</dbReference>
<dbReference type="InterPro" id="IPR052016">
    <property type="entry name" value="Bact_Sigma-Reg"/>
</dbReference>
<reference evidence="4 5" key="1">
    <citation type="submission" date="2024-09" db="EMBL/GenBank/DDBJ databases">
        <authorList>
            <person name="Sun Q."/>
            <person name="Mori K."/>
        </authorList>
    </citation>
    <scope>NUCLEOTIDE SEQUENCE [LARGE SCALE GENOMIC DNA]</scope>
    <source>
        <strain evidence="4 5">JCM 6917</strain>
    </source>
</reference>
<evidence type="ECO:0000259" key="2">
    <source>
        <dbReference type="SMART" id="SM00065"/>
    </source>
</evidence>
<dbReference type="EMBL" id="JBHMCY010000131">
    <property type="protein sequence ID" value="MFB9467694.1"/>
    <property type="molecule type" value="Genomic_DNA"/>
</dbReference>
<dbReference type="CDD" id="cd16936">
    <property type="entry name" value="HATPase_RsbW-like"/>
    <property type="match status" value="1"/>
</dbReference>
<dbReference type="PANTHER" id="PTHR43156">
    <property type="entry name" value="STAGE II SPORULATION PROTEIN E-RELATED"/>
    <property type="match status" value="1"/>
</dbReference>
<dbReference type="SMART" id="SM00065">
    <property type="entry name" value="GAF"/>
    <property type="match status" value="1"/>
</dbReference>
<evidence type="ECO:0000256" key="1">
    <source>
        <dbReference type="ARBA" id="ARBA00022801"/>
    </source>
</evidence>
<dbReference type="InterPro" id="IPR036890">
    <property type="entry name" value="HATPase_C_sf"/>
</dbReference>
<organism evidence="4 5">
    <name type="scientific">Streptomyces cinereospinus</name>
    <dbReference type="NCBI Taxonomy" id="285561"/>
    <lineage>
        <taxon>Bacteria</taxon>
        <taxon>Bacillati</taxon>
        <taxon>Actinomycetota</taxon>
        <taxon>Actinomycetes</taxon>
        <taxon>Kitasatosporales</taxon>
        <taxon>Streptomycetaceae</taxon>
        <taxon>Streptomyces</taxon>
    </lineage>
</organism>
<dbReference type="InterPro" id="IPR013656">
    <property type="entry name" value="PAS_4"/>
</dbReference>
<dbReference type="Gene3D" id="3.30.565.10">
    <property type="entry name" value="Histidine kinase-like ATPase, C-terminal domain"/>
    <property type="match status" value="1"/>
</dbReference>